<feature type="region of interest" description="Disordered" evidence="1">
    <location>
        <begin position="438"/>
        <end position="458"/>
    </location>
</feature>
<dbReference type="PANTHER" id="PTHR13271:SF147">
    <property type="entry name" value="PROTEIN-LYSINE N-METHYLTRANSFERASE EFM1-RELATED"/>
    <property type="match status" value="1"/>
</dbReference>
<dbReference type="Gene3D" id="3.90.1410.10">
    <property type="entry name" value="set domain protein methyltransferase, domain 1"/>
    <property type="match status" value="1"/>
</dbReference>
<evidence type="ECO:0008006" key="4">
    <source>
        <dbReference type="Google" id="ProtNLM"/>
    </source>
</evidence>
<dbReference type="GO" id="GO:0005634">
    <property type="term" value="C:nucleus"/>
    <property type="evidence" value="ECO:0007669"/>
    <property type="project" value="TreeGrafter"/>
</dbReference>
<name>A0A8X7NEN2_9BASI</name>
<organism evidence="2 3">
    <name type="scientific">Tilletia walkeri</name>
    <dbReference type="NCBI Taxonomy" id="117179"/>
    <lineage>
        <taxon>Eukaryota</taxon>
        <taxon>Fungi</taxon>
        <taxon>Dikarya</taxon>
        <taxon>Basidiomycota</taxon>
        <taxon>Ustilaginomycotina</taxon>
        <taxon>Exobasidiomycetes</taxon>
        <taxon>Tilletiales</taxon>
        <taxon>Tilletiaceae</taxon>
        <taxon>Tilletia</taxon>
    </lineage>
</organism>
<dbReference type="AlphaFoldDB" id="A0A8X7NEN2"/>
<reference evidence="2" key="2">
    <citation type="journal article" date="2019" name="IMA Fungus">
        <title>Genome sequencing and comparison of five Tilletia species to identify candidate genes for the detection of regulated species infecting wheat.</title>
        <authorList>
            <person name="Nguyen H.D.T."/>
            <person name="Sultana T."/>
            <person name="Kesanakurti P."/>
            <person name="Hambleton S."/>
        </authorList>
    </citation>
    <scope>NUCLEOTIDE SEQUENCE</scope>
    <source>
        <strain evidence="2">DAOMC 236422</strain>
    </source>
</reference>
<dbReference type="Proteomes" id="UP000078113">
    <property type="component" value="Unassembled WGS sequence"/>
</dbReference>
<dbReference type="PANTHER" id="PTHR13271">
    <property type="entry name" value="UNCHARACTERIZED PUTATIVE METHYLTRANSFERASE"/>
    <property type="match status" value="1"/>
</dbReference>
<gene>
    <name evidence="2" type="ORF">A4X09_0g1724</name>
</gene>
<evidence type="ECO:0000313" key="3">
    <source>
        <dbReference type="Proteomes" id="UP000078113"/>
    </source>
</evidence>
<comment type="caution">
    <text evidence="2">The sequence shown here is derived from an EMBL/GenBank/DDBJ whole genome shotgun (WGS) entry which is preliminary data.</text>
</comment>
<dbReference type="InterPro" id="IPR046341">
    <property type="entry name" value="SET_dom_sf"/>
</dbReference>
<dbReference type="GO" id="GO:0016279">
    <property type="term" value="F:protein-lysine N-methyltransferase activity"/>
    <property type="evidence" value="ECO:0007669"/>
    <property type="project" value="TreeGrafter"/>
</dbReference>
<reference evidence="2" key="1">
    <citation type="submission" date="2016-04" db="EMBL/GenBank/DDBJ databases">
        <authorList>
            <person name="Nguyen H.D."/>
            <person name="Samba Siva P."/>
            <person name="Cullis J."/>
            <person name="Levesque C.A."/>
            <person name="Hambleton S."/>
        </authorList>
    </citation>
    <scope>NUCLEOTIDE SEQUENCE</scope>
    <source>
        <strain evidence="2">DAOMC 236422</strain>
    </source>
</reference>
<dbReference type="InterPro" id="IPR050600">
    <property type="entry name" value="SETD3_SETD6_MTase"/>
</dbReference>
<evidence type="ECO:0000256" key="1">
    <source>
        <dbReference type="SAM" id="MobiDB-lite"/>
    </source>
</evidence>
<keyword evidence="3" id="KW-1185">Reference proteome</keyword>
<dbReference type="EMBL" id="LWDG02000043">
    <property type="protein sequence ID" value="KAE8270625.1"/>
    <property type="molecule type" value="Genomic_DNA"/>
</dbReference>
<proteinExistence type="predicted"/>
<dbReference type="SUPFAM" id="SSF82199">
    <property type="entry name" value="SET domain"/>
    <property type="match status" value="1"/>
</dbReference>
<evidence type="ECO:0000313" key="2">
    <source>
        <dbReference type="EMBL" id="KAE8270625.1"/>
    </source>
</evidence>
<sequence length="504" mass="54763">MMVEGDAALAPFQRWLDSHDVRLHPALYFAKDATCGMSIFTHEELPAGACAIDLPASLPITSAFSRGAIMDLIGIAEGPERERARTEIEAEASMNASDWVIFHLLLVRLLINRGLIAVSADGKVQLGMHQAAADSDDNSIATDPSGLVGLTRHAPYIQAIPYPEIALTPLHFNAAELNLLRGTSLYGATLERRSRGARIVTNLFTWLAKHAATTPSGLARSTLADIASRAEGSEEVKTLWRWADTAFGSRSFPPRVIGIGSEGEESTLGAVLIPGLDSFNHQRGRPVTWKYEPPEQQDSPSGRTMLILDSTTSANAQVFNNYGAKSVEELFGSYGFVIDSPEARQDDAVGLAVSSRPTPGAATAQSSTLPVTRHWWKYGATQGPPPALLDDIRTRLRSTADADEDYSAMTELDRIEEDGEVFEALEEMLRARLQSFQEGPSLQPPSFGPSSGGDEQTVRKEVRTMVEVYRNGQETILNQAIAWCGNKLEQLEAQWSKLDGDGEG</sequence>
<accession>A0A8X7NEN2</accession>
<protein>
    <recommendedName>
        <fullName evidence="4">SET domain-containing protein</fullName>
    </recommendedName>
</protein>